<accession>A0A497F0J8</accession>
<dbReference type="SUPFAM" id="SSF54285">
    <property type="entry name" value="MoaD/ThiS"/>
    <property type="match status" value="1"/>
</dbReference>
<dbReference type="AlphaFoldDB" id="A0A497F0J8"/>
<dbReference type="InterPro" id="IPR016155">
    <property type="entry name" value="Mopterin_synth/thiamin_S_b"/>
</dbReference>
<evidence type="ECO:0008006" key="3">
    <source>
        <dbReference type="Google" id="ProtNLM"/>
    </source>
</evidence>
<protein>
    <recommendedName>
        <fullName evidence="3">Molybdopterin synthase sulfur carrier subunit</fullName>
    </recommendedName>
</protein>
<dbReference type="EMBL" id="QMRA01000095">
    <property type="protein sequence ID" value="RLE52842.1"/>
    <property type="molecule type" value="Genomic_DNA"/>
</dbReference>
<feature type="non-terminal residue" evidence="1">
    <location>
        <position position="70"/>
    </location>
</feature>
<sequence length="70" mass="7749">MPTLKVKVRFLSYLADILGIKESVIEIPGGTTLGEALEIIKNLWPEIRKIDREGEGPIITLLNGFTAKLD</sequence>
<dbReference type="InterPro" id="IPR012675">
    <property type="entry name" value="Beta-grasp_dom_sf"/>
</dbReference>
<dbReference type="Gene3D" id="3.10.20.30">
    <property type="match status" value="1"/>
</dbReference>
<organism evidence="1 2">
    <name type="scientific">Thermoproteota archaeon</name>
    <dbReference type="NCBI Taxonomy" id="2056631"/>
    <lineage>
        <taxon>Archaea</taxon>
        <taxon>Thermoproteota</taxon>
    </lineage>
</organism>
<gene>
    <name evidence="1" type="ORF">DRJ26_04160</name>
</gene>
<dbReference type="Proteomes" id="UP000269499">
    <property type="component" value="Unassembled WGS sequence"/>
</dbReference>
<name>A0A497F0J8_9CREN</name>
<evidence type="ECO:0000313" key="2">
    <source>
        <dbReference type="Proteomes" id="UP000269499"/>
    </source>
</evidence>
<evidence type="ECO:0000313" key="1">
    <source>
        <dbReference type="EMBL" id="RLE52842.1"/>
    </source>
</evidence>
<proteinExistence type="predicted"/>
<reference evidence="1 2" key="1">
    <citation type="submission" date="2018-06" db="EMBL/GenBank/DDBJ databases">
        <title>Extensive metabolic versatility and redundancy in microbially diverse, dynamic hydrothermal sediments.</title>
        <authorList>
            <person name="Dombrowski N."/>
            <person name="Teske A."/>
            <person name="Baker B.J."/>
        </authorList>
    </citation>
    <scope>NUCLEOTIDE SEQUENCE [LARGE SCALE GENOMIC DNA]</scope>
    <source>
        <strain evidence="1">B20_G2</strain>
    </source>
</reference>
<comment type="caution">
    <text evidence="1">The sequence shown here is derived from an EMBL/GenBank/DDBJ whole genome shotgun (WGS) entry which is preliminary data.</text>
</comment>